<dbReference type="PANTHER" id="PTHR32114:SF2">
    <property type="entry name" value="ABC TRANSPORTER ABCH.3"/>
    <property type="match status" value="1"/>
</dbReference>
<evidence type="ECO:0000256" key="1">
    <source>
        <dbReference type="SAM" id="Coils"/>
    </source>
</evidence>
<dbReference type="Gene3D" id="3.40.50.300">
    <property type="entry name" value="P-loop containing nucleotide triphosphate hydrolases"/>
    <property type="match status" value="2"/>
</dbReference>
<dbReference type="InterPro" id="IPR027417">
    <property type="entry name" value="P-loop_NTPase"/>
</dbReference>
<feature type="coiled-coil region" evidence="1">
    <location>
        <begin position="646"/>
        <end position="694"/>
    </location>
</feature>
<evidence type="ECO:0000313" key="4">
    <source>
        <dbReference type="Proteomes" id="UP000297385"/>
    </source>
</evidence>
<organism evidence="3 4">
    <name type="scientific">Paraburkholderia dipogonis</name>
    <dbReference type="NCBI Taxonomy" id="1211383"/>
    <lineage>
        <taxon>Bacteria</taxon>
        <taxon>Pseudomonadati</taxon>
        <taxon>Pseudomonadota</taxon>
        <taxon>Betaproteobacteria</taxon>
        <taxon>Burkholderiales</taxon>
        <taxon>Burkholderiaceae</taxon>
        <taxon>Paraburkholderia</taxon>
    </lineage>
</organism>
<keyword evidence="1" id="KW-0175">Coiled coil</keyword>
<comment type="caution">
    <text evidence="3">The sequence shown here is derived from an EMBL/GenBank/DDBJ whole genome shotgun (WGS) entry which is preliminary data.</text>
</comment>
<dbReference type="Proteomes" id="UP000297385">
    <property type="component" value="Unassembled WGS sequence"/>
</dbReference>
<gene>
    <name evidence="3" type="ORF">E2553_42525</name>
</gene>
<reference evidence="3 4" key="1">
    <citation type="submission" date="2019-03" db="EMBL/GenBank/DDBJ databases">
        <title>Complete Genome Sequence of Paraburkholderia dipogonis ICMP 19430T, a Nitrogen-fixing Symbiont of the South African Invasive Legume Dipogon lignosus in New Zealand.</title>
        <authorList>
            <person name="De Meyer S.E."/>
        </authorList>
    </citation>
    <scope>NUCLEOTIDE SEQUENCE [LARGE SCALE GENOMIC DNA]</scope>
    <source>
        <strain evidence="3 4">ICMP 19430</strain>
    </source>
</reference>
<evidence type="ECO:0000313" key="3">
    <source>
        <dbReference type="EMBL" id="TFE36437.1"/>
    </source>
</evidence>
<proteinExistence type="predicted"/>
<dbReference type="GO" id="GO:0006302">
    <property type="term" value="P:double-strand break repair"/>
    <property type="evidence" value="ECO:0007669"/>
    <property type="project" value="InterPro"/>
</dbReference>
<protein>
    <recommendedName>
        <fullName evidence="5">Rad50/SbcC-type AAA domain-containing protein</fullName>
    </recommendedName>
</protein>
<dbReference type="SUPFAM" id="SSF52540">
    <property type="entry name" value="P-loop containing nucleoside triphosphate hydrolases"/>
    <property type="match status" value="1"/>
</dbReference>
<accession>A0A4Y8MG70</accession>
<dbReference type="GO" id="GO:0016887">
    <property type="term" value="F:ATP hydrolysis activity"/>
    <property type="evidence" value="ECO:0007669"/>
    <property type="project" value="InterPro"/>
</dbReference>
<feature type="region of interest" description="Disordered" evidence="2">
    <location>
        <begin position="741"/>
        <end position="773"/>
    </location>
</feature>
<evidence type="ECO:0008006" key="5">
    <source>
        <dbReference type="Google" id="ProtNLM"/>
    </source>
</evidence>
<dbReference type="EMBL" id="SNVI01000008">
    <property type="protein sequence ID" value="TFE36437.1"/>
    <property type="molecule type" value="Genomic_DNA"/>
</dbReference>
<dbReference type="PANTHER" id="PTHR32114">
    <property type="entry name" value="ABC TRANSPORTER ABCH.3"/>
    <property type="match status" value="1"/>
</dbReference>
<dbReference type="RefSeq" id="WP_134466542.1">
    <property type="nucleotide sequence ID" value="NZ_SNVI01000008.1"/>
</dbReference>
<name>A0A4Y8MG70_9BURK</name>
<evidence type="ECO:0000256" key="2">
    <source>
        <dbReference type="SAM" id="MobiDB-lite"/>
    </source>
</evidence>
<sequence>MKIKKVIIEGFRAYETKSDGTFDFTTPSGDPARFVSIYAPNGFGKTSFYDAVEWALTNNIERFVRDYTRVENDNISRAQNQESRRQHILRNRAIPESAPSRVTVTGIGFGDVTKDVPKARAGSRDYLFKREAPVRGMEEVAGIFLSQEAIDGFLREEKPDARYDRFMQNFGDSDDTYRANLVALRRELTILLKGMSEEQRRYEEVLAKQTDTGIFESVNRTIQSLVDRGERIESVSESFDADSERDLRNLITQRLHELNNSSADLERFLVDLQAALVELPVVAGSMATRGAAIKALSELEKRRHAVNRYAKLKEKVAHWTESVERAHADTTRHQTLSSKVPSFEELLSQIAQITAREQESEAHLQVKKAELESWEVRIATCKTSLQDLDVNANALVALRERAPEIYRELNEGRAVINERQAQRDNRQQRLDVLTAKRDLEKSNLESLIGLEITEESINAVDLTMIPEEGVSVLPLRQAVLEKARRAELLVAAGKALAAFDAQKDQLATLVSLGCEILAKTPSNQCPLCTKEHASPDDLLQNILGNHLLNQLEAAALQKQNDAQAAFDESCQQVRVLIEEWNRRKDKAVLDFRARVLQSERELHALTLEIKSLDRDIQAAAPRVQTSAQLVLNLSAEQLGQKLAEDLRQVSERRAKEQSDLSRSEDEAQLRRDAVKLLNQAIDEARAKADQAKGSEVYKESMAVCLSSALDPAQLRQHVAQMLEESQAKAASALQQLKDARDQLEKEEVTVPNPRTEDLASLEREEQSNQRSRLEAEAEISTFVSKIGSHLPEYDSSWLPERIVEGINSANAMYAQQKETTTGLARQYALLGEQLELVLPYVESIGARKQHDKLLTEKAEHEALSAKVDAEYAHIIQRLDSRISSFFFADLINSIYRKIDPHPDFKEVRFTCEFPEGEKPRLHVLVSDEAGDCIAPNLYFSAAQVNILSLSIFLARALHVKAHGEPVGCIFIDDPIHSMDSINVLATIDLLRTISKKFDRQIILSTHDRSFFELLKRKIPEYHYESKFLELETFGRIKARTGETDPS</sequence>
<dbReference type="AlphaFoldDB" id="A0A4Y8MG70"/>